<dbReference type="GO" id="GO:0010179">
    <property type="term" value="F:IAA-Ala conjugate hydrolase activity"/>
    <property type="evidence" value="ECO:0007669"/>
    <property type="project" value="TreeGrafter"/>
</dbReference>
<keyword evidence="3 4" id="KW-0464">Manganese</keyword>
<dbReference type="InterPro" id="IPR011650">
    <property type="entry name" value="Peptidase_M20_dimer"/>
</dbReference>
<dbReference type="PANTHER" id="PTHR11014:SF108">
    <property type="entry name" value="IAA-AMINO ACID HYDROLASE ILR1"/>
    <property type="match status" value="1"/>
</dbReference>
<keyword evidence="4" id="KW-0479">Metal-binding</keyword>
<dbReference type="NCBIfam" id="TIGR01891">
    <property type="entry name" value="amidohydrolases"/>
    <property type="match status" value="1"/>
</dbReference>
<dbReference type="PIRSF" id="PIRSF005962">
    <property type="entry name" value="Pept_M20D_amidohydro"/>
    <property type="match status" value="1"/>
</dbReference>
<dbReference type="Pfam" id="PF07687">
    <property type="entry name" value="M20_dimer"/>
    <property type="match status" value="1"/>
</dbReference>
<dbReference type="InterPro" id="IPR002933">
    <property type="entry name" value="Peptidase_M20"/>
</dbReference>
<sequence length="459" mass="50600">MTLTWCLLVLAFLTPYTTGSSDSELESIGRELLESARQPEFLEWMKAIRRTIHQNPELGFEEHMTSQLVRSELDSLGIEYLWPVAKTGVVASIGSGKKPVFALRADMDALPLQVFFCFFCYLRSWLTGNSRAKNNGKMHACGHDTHVAMLLGAAKLLQAKKEELKGTVKLVFQLGEEGFGGAYHMLREGILDDVDAIVSLHVLPSVPTGEIASQAGPVLPGVGLFTATIKGVGAHGAQPHFSRDPILAASSTIVALQQIISRETNPLESGVVTGGYLKGGQARNVIPESVEFGGTYRSWSPEGLTYLQNRIREVIINPFNSRDYVVQEVREKMLGKSNVKQLGLTMGGEDFSFFSQKMPAAIFTVGIKNKTLKSHMALHSPYFFVDEDAFPVGAAFHAAFAISYLREHSSSGLQFTQIPNSKWVRTMLGVLGKSMMEWPELGVNCWRMEMVMVVDLLNH</sequence>
<dbReference type="GO" id="GO:0046872">
    <property type="term" value="F:metal ion binding"/>
    <property type="evidence" value="ECO:0007669"/>
    <property type="project" value="UniProtKB-KW"/>
</dbReference>
<feature type="binding site" evidence="4">
    <location>
        <position position="379"/>
    </location>
    <ligand>
        <name>Mn(2+)</name>
        <dbReference type="ChEBI" id="CHEBI:29035"/>
        <label>2</label>
    </ligand>
</feature>
<dbReference type="AlphaFoldDB" id="A0A9Q1Q7V3"/>
<dbReference type="SUPFAM" id="SSF55031">
    <property type="entry name" value="Bacterial exopeptidase dimerisation domain"/>
    <property type="match status" value="1"/>
</dbReference>
<dbReference type="InterPro" id="IPR036264">
    <property type="entry name" value="Bact_exopeptidase_dim_dom"/>
</dbReference>
<accession>A0A9Q1Q7V3</accession>
<evidence type="ECO:0000256" key="1">
    <source>
        <dbReference type="ARBA" id="ARBA00006153"/>
    </source>
</evidence>
<comment type="similarity">
    <text evidence="1">Belongs to the peptidase M20 family.</text>
</comment>
<gene>
    <name evidence="7" type="ORF">Cgig2_027729</name>
</gene>
<evidence type="ECO:0000256" key="3">
    <source>
        <dbReference type="ARBA" id="ARBA00023211"/>
    </source>
</evidence>
<feature type="domain" description="Peptidase M20 dimerisation" evidence="6">
    <location>
        <begin position="223"/>
        <end position="316"/>
    </location>
</feature>
<evidence type="ECO:0000256" key="2">
    <source>
        <dbReference type="ARBA" id="ARBA00022801"/>
    </source>
</evidence>
<dbReference type="GO" id="GO:0009850">
    <property type="term" value="P:auxin metabolic process"/>
    <property type="evidence" value="ECO:0007669"/>
    <property type="project" value="TreeGrafter"/>
</dbReference>
<comment type="caution">
    <text evidence="7">The sequence shown here is derived from an EMBL/GenBank/DDBJ whole genome shotgun (WGS) entry which is preliminary data.</text>
</comment>
<proteinExistence type="inferred from homology"/>
<dbReference type="Gene3D" id="3.40.630.10">
    <property type="entry name" value="Zn peptidases"/>
    <property type="match status" value="2"/>
</dbReference>
<evidence type="ECO:0000256" key="4">
    <source>
        <dbReference type="PIRSR" id="PIRSR005962-1"/>
    </source>
</evidence>
<evidence type="ECO:0000259" key="6">
    <source>
        <dbReference type="Pfam" id="PF07687"/>
    </source>
</evidence>
<keyword evidence="2" id="KW-0378">Hydrolase</keyword>
<feature type="binding site" evidence="4">
    <location>
        <position position="201"/>
    </location>
    <ligand>
        <name>Mn(2+)</name>
        <dbReference type="ChEBI" id="CHEBI:29035"/>
        <label>2</label>
    </ligand>
</feature>
<feature type="signal peptide" evidence="5">
    <location>
        <begin position="1"/>
        <end position="19"/>
    </location>
</feature>
<evidence type="ECO:0000313" key="7">
    <source>
        <dbReference type="EMBL" id="KAJ8432207.1"/>
    </source>
</evidence>
<dbReference type="EMBL" id="JAKOGI010000626">
    <property type="protein sequence ID" value="KAJ8432207.1"/>
    <property type="molecule type" value="Genomic_DNA"/>
</dbReference>
<organism evidence="7 8">
    <name type="scientific">Carnegiea gigantea</name>
    <dbReference type="NCBI Taxonomy" id="171969"/>
    <lineage>
        <taxon>Eukaryota</taxon>
        <taxon>Viridiplantae</taxon>
        <taxon>Streptophyta</taxon>
        <taxon>Embryophyta</taxon>
        <taxon>Tracheophyta</taxon>
        <taxon>Spermatophyta</taxon>
        <taxon>Magnoliopsida</taxon>
        <taxon>eudicotyledons</taxon>
        <taxon>Gunneridae</taxon>
        <taxon>Pentapetalae</taxon>
        <taxon>Caryophyllales</taxon>
        <taxon>Cactineae</taxon>
        <taxon>Cactaceae</taxon>
        <taxon>Cactoideae</taxon>
        <taxon>Echinocereeae</taxon>
        <taxon>Carnegiea</taxon>
    </lineage>
</organism>
<evidence type="ECO:0000313" key="8">
    <source>
        <dbReference type="Proteomes" id="UP001153076"/>
    </source>
</evidence>
<feature type="binding site" evidence="4">
    <location>
        <position position="177"/>
    </location>
    <ligand>
        <name>Mn(2+)</name>
        <dbReference type="ChEBI" id="CHEBI:29035"/>
        <label>2</label>
    </ligand>
</feature>
<dbReference type="InterPro" id="IPR017439">
    <property type="entry name" value="Amidohydrolase"/>
</dbReference>
<protein>
    <recommendedName>
        <fullName evidence="6">Peptidase M20 dimerisation domain-containing protein</fullName>
    </recommendedName>
</protein>
<dbReference type="Pfam" id="PF01546">
    <property type="entry name" value="Peptidase_M20"/>
    <property type="match status" value="1"/>
</dbReference>
<dbReference type="GO" id="GO:0005783">
    <property type="term" value="C:endoplasmic reticulum"/>
    <property type="evidence" value="ECO:0007669"/>
    <property type="project" value="TreeGrafter"/>
</dbReference>
<dbReference type="OrthoDB" id="6119954at2759"/>
<feature type="chain" id="PRO_5040508912" description="Peptidase M20 dimerisation domain-containing protein" evidence="5">
    <location>
        <begin position="20"/>
        <end position="459"/>
    </location>
</feature>
<reference evidence="7" key="1">
    <citation type="submission" date="2022-04" db="EMBL/GenBank/DDBJ databases">
        <title>Carnegiea gigantea Genome sequencing and assembly v2.</title>
        <authorList>
            <person name="Copetti D."/>
            <person name="Sanderson M.J."/>
            <person name="Burquez A."/>
            <person name="Wojciechowski M.F."/>
        </authorList>
    </citation>
    <scope>NUCLEOTIDE SEQUENCE</scope>
    <source>
        <strain evidence="7">SGP5-SGP5p</strain>
        <tissue evidence="7">Aerial part</tissue>
    </source>
</reference>
<keyword evidence="5" id="KW-0732">Signal</keyword>
<dbReference type="Proteomes" id="UP001153076">
    <property type="component" value="Unassembled WGS sequence"/>
</dbReference>
<evidence type="ECO:0000256" key="5">
    <source>
        <dbReference type="SAM" id="SignalP"/>
    </source>
</evidence>
<feature type="binding site" evidence="4">
    <location>
        <position position="141"/>
    </location>
    <ligand>
        <name>Mn(2+)</name>
        <dbReference type="ChEBI" id="CHEBI:29035"/>
        <label>2</label>
    </ligand>
</feature>
<comment type="cofactor">
    <cofactor evidence="4">
        <name>Mn(2+)</name>
        <dbReference type="ChEBI" id="CHEBI:29035"/>
    </cofactor>
    <text evidence="4">The Mn(2+) ion enhances activity.</text>
</comment>
<dbReference type="PANTHER" id="PTHR11014">
    <property type="entry name" value="PEPTIDASE M20 FAMILY MEMBER"/>
    <property type="match status" value="1"/>
</dbReference>
<dbReference type="FunFam" id="3.30.70.360:FF:000001">
    <property type="entry name" value="N-acetyldiaminopimelate deacetylase"/>
    <property type="match status" value="1"/>
</dbReference>
<feature type="binding site" evidence="4">
    <location>
        <position position="143"/>
    </location>
    <ligand>
        <name>Mn(2+)</name>
        <dbReference type="ChEBI" id="CHEBI:29035"/>
        <label>2</label>
    </ligand>
</feature>
<dbReference type="SUPFAM" id="SSF53187">
    <property type="entry name" value="Zn-dependent exopeptidases"/>
    <property type="match status" value="1"/>
</dbReference>
<keyword evidence="8" id="KW-1185">Reference proteome</keyword>
<name>A0A9Q1Q7V3_9CARY</name>